<dbReference type="GeneID" id="26673030"/>
<organism evidence="2 3">
    <name type="scientific">Lauvirus lau218</name>
    <dbReference type="NCBI Taxonomy" id="1465639"/>
    <lineage>
        <taxon>Viruses</taxon>
        <taxon>Duplodnaviria</taxon>
        <taxon>Heunggongvirae</taxon>
        <taxon>Uroviricota</taxon>
        <taxon>Caudoviricetes</taxon>
        <taxon>Autographivirales</taxon>
        <taxon>Lauvirus</taxon>
    </lineage>
</organism>
<accession>A0A060BH32</accession>
<evidence type="ECO:0000313" key="4">
    <source>
        <dbReference type="Proteomes" id="UP000242360"/>
    </source>
</evidence>
<protein>
    <submittedName>
        <fullName evidence="2">Putative phage protein</fullName>
    </submittedName>
</protein>
<sequence length="56" mass="6705">MEKKKIEEKLSLINERKEKILDLINNEKKKLKVLETDAYICELELKLMGYEESGYE</sequence>
<dbReference type="RefSeq" id="YP_009042140.1">
    <property type="nucleotide sequence ID" value="NC_024329.1"/>
</dbReference>
<proteinExistence type="predicted"/>
<dbReference type="EMBL" id="KJ183193">
    <property type="protein sequence ID" value="AIA83220.1"/>
    <property type="molecule type" value="Genomic_DNA"/>
</dbReference>
<name>A0A060BH32_9CAUD</name>
<evidence type="ECO:0000313" key="1">
    <source>
        <dbReference type="EMBL" id="AIA83172.1"/>
    </source>
</evidence>
<reference evidence="3 4" key="1">
    <citation type="submission" date="2014-01" db="EMBL/GenBank/DDBJ databases">
        <title>Sulfur oxidation genes in diverse deep-sea viruses.</title>
        <authorList>
            <person name="Anantharaman K."/>
            <person name="Duhaime M.B."/>
            <person name="Breier J.A."/>
            <person name="Toner B.M."/>
            <person name="Dick G.J."/>
        </authorList>
    </citation>
    <scope>NUCLEOTIDE SEQUENCE [LARGE SCALE GENOMIC DNA]</scope>
    <source>
        <strain evidence="1 4">KiloMoana</strain>
        <strain evidence="2">TahiMoana</strain>
    </source>
</reference>
<dbReference type="Proteomes" id="UP000242360">
    <property type="component" value="Segment"/>
</dbReference>
<dbReference type="Proteomes" id="UP000026988">
    <property type="component" value="Genome"/>
</dbReference>
<dbReference type="KEGG" id="vg:26673030"/>
<dbReference type="EMBL" id="KJ183192">
    <property type="protein sequence ID" value="AIA83172.1"/>
    <property type="molecule type" value="Genomic_DNA"/>
</dbReference>
<evidence type="ECO:0000313" key="2">
    <source>
        <dbReference type="EMBL" id="AIA83220.1"/>
    </source>
</evidence>
<evidence type="ECO:0000313" key="3">
    <source>
        <dbReference type="Proteomes" id="UP000026988"/>
    </source>
</evidence>